<evidence type="ECO:0000313" key="2">
    <source>
        <dbReference type="Proteomes" id="UP001148614"/>
    </source>
</evidence>
<reference evidence="1" key="1">
    <citation type="submission" date="2022-07" db="EMBL/GenBank/DDBJ databases">
        <title>Genome Sequence of Xylaria arbuscula.</title>
        <authorList>
            <person name="Buettner E."/>
        </authorList>
    </citation>
    <scope>NUCLEOTIDE SEQUENCE</scope>
    <source>
        <strain evidence="1">VT107</strain>
    </source>
</reference>
<dbReference type="SUPFAM" id="SSF52047">
    <property type="entry name" value="RNI-like"/>
    <property type="match status" value="1"/>
</dbReference>
<dbReference type="VEuPathDB" id="FungiDB:F4678DRAFT_416697"/>
<sequence>MSIPKLVPEVRTMVLCFVNREAADIATRQLYRILEVADQDGFTWGRGVRFWRTIVLSTLGVTQFSYFEYLREMSLDSLQSALNHVQHDTVLRQLFFEEPMRKFLVLGRHRHTQPAEPLTLQDFNSVLSQPELDLDTEAIIRKCVESISRYVKQHARIALVRLAAFSILLRGILPTCLSALGTLESLEVGPGPCLGRQEALAIKEHCPKFSRLTCYMCLDNHTNFISELHPNTLQEFKIYMHQDRELSIHTLAALADHTKLLRHLSLSGLSESAIKYIHTLGSCPALETIHLSHANTVPVNRPIMTAEEQYTVGKWLNTCQGLRQLSFYRIPDAFHILHIVLQSPDIHLEKLSIVNARLPAGDDEWLLAGIWSALGRQQQLSSLKLECLDSPNKRLIISKHPKLVDAICGLYHLTCLRIAYADVSSEDIIRIATALPGLEELLFGGDTYGPQILQPLGKLSRLAMLEIRARTQFTYGNLWEFAQTLYSVGNRGIQLVLLRQTPLLTGDEEWELETFFTDTLEGTLIITYTT</sequence>
<dbReference type="AlphaFoldDB" id="A0A9W8N3I9"/>
<gene>
    <name evidence="1" type="ORF">NPX13_g11079</name>
</gene>
<protein>
    <submittedName>
        <fullName evidence="1">Uncharacterized protein</fullName>
    </submittedName>
</protein>
<name>A0A9W8N3I9_9PEZI</name>
<dbReference type="EMBL" id="JANPWZ010003455">
    <property type="protein sequence ID" value="KAJ3552572.1"/>
    <property type="molecule type" value="Genomic_DNA"/>
</dbReference>
<keyword evidence="2" id="KW-1185">Reference proteome</keyword>
<dbReference type="Proteomes" id="UP001148614">
    <property type="component" value="Unassembled WGS sequence"/>
</dbReference>
<evidence type="ECO:0000313" key="1">
    <source>
        <dbReference type="EMBL" id="KAJ3552572.1"/>
    </source>
</evidence>
<organism evidence="1 2">
    <name type="scientific">Xylaria arbuscula</name>
    <dbReference type="NCBI Taxonomy" id="114810"/>
    <lineage>
        <taxon>Eukaryota</taxon>
        <taxon>Fungi</taxon>
        <taxon>Dikarya</taxon>
        <taxon>Ascomycota</taxon>
        <taxon>Pezizomycotina</taxon>
        <taxon>Sordariomycetes</taxon>
        <taxon>Xylariomycetidae</taxon>
        <taxon>Xylariales</taxon>
        <taxon>Xylariaceae</taxon>
        <taxon>Xylaria</taxon>
    </lineage>
</organism>
<dbReference type="InterPro" id="IPR032675">
    <property type="entry name" value="LRR_dom_sf"/>
</dbReference>
<comment type="caution">
    <text evidence="1">The sequence shown here is derived from an EMBL/GenBank/DDBJ whole genome shotgun (WGS) entry which is preliminary data.</text>
</comment>
<proteinExistence type="predicted"/>
<accession>A0A9W8N3I9</accession>
<dbReference type="Gene3D" id="3.80.10.10">
    <property type="entry name" value="Ribonuclease Inhibitor"/>
    <property type="match status" value="1"/>
</dbReference>